<keyword evidence="2" id="KW-1185">Reference proteome</keyword>
<dbReference type="OrthoDB" id="1936739at2759"/>
<protein>
    <recommendedName>
        <fullName evidence="3">Aminotransferase-like plant mobile domain-containing protein</fullName>
    </recommendedName>
</protein>
<gene>
    <name evidence="1" type="ORF">IFM89_009201</name>
</gene>
<dbReference type="AlphaFoldDB" id="A0A835M983"/>
<proteinExistence type="predicted"/>
<comment type="caution">
    <text evidence="1">The sequence shown here is derived from an EMBL/GenBank/DDBJ whole genome shotgun (WGS) entry which is preliminary data.</text>
</comment>
<reference evidence="1 2" key="1">
    <citation type="submission" date="2020-10" db="EMBL/GenBank/DDBJ databases">
        <title>The Coptis chinensis genome and diversification of protoberbering-type alkaloids.</title>
        <authorList>
            <person name="Wang B."/>
            <person name="Shu S."/>
            <person name="Song C."/>
            <person name="Liu Y."/>
        </authorList>
    </citation>
    <scope>NUCLEOTIDE SEQUENCE [LARGE SCALE GENOMIC DNA]</scope>
    <source>
        <strain evidence="1">HL-2020</strain>
        <tissue evidence="1">Leaf</tissue>
    </source>
</reference>
<dbReference type="EMBL" id="JADFTS010000001">
    <property type="protein sequence ID" value="KAF9624293.1"/>
    <property type="molecule type" value="Genomic_DNA"/>
</dbReference>
<organism evidence="1 2">
    <name type="scientific">Coptis chinensis</name>
    <dbReference type="NCBI Taxonomy" id="261450"/>
    <lineage>
        <taxon>Eukaryota</taxon>
        <taxon>Viridiplantae</taxon>
        <taxon>Streptophyta</taxon>
        <taxon>Embryophyta</taxon>
        <taxon>Tracheophyta</taxon>
        <taxon>Spermatophyta</taxon>
        <taxon>Magnoliopsida</taxon>
        <taxon>Ranunculales</taxon>
        <taxon>Ranunculaceae</taxon>
        <taxon>Coptidoideae</taxon>
        <taxon>Coptis</taxon>
    </lineage>
</organism>
<evidence type="ECO:0000313" key="1">
    <source>
        <dbReference type="EMBL" id="KAF9624293.1"/>
    </source>
</evidence>
<evidence type="ECO:0000313" key="2">
    <source>
        <dbReference type="Proteomes" id="UP000631114"/>
    </source>
</evidence>
<accession>A0A835M983</accession>
<name>A0A835M983_9MAGN</name>
<sequence length="404" mass="46065">MVGQAFLKTGTSSIRLSLVTDLLDRSVMKDIDFGGAIYAYLFRGMDEAVRTKSSKGQILGFSIILQYWWFEYARTLNPIQDPLYNGDEVPRIKAWGKNRVEKHYGTVRHSIHLSRQQIEMATANKIVWTPWITSCIMVRERDSFAEDGSMQNYWDVCHHALDLSRRRVVFISPGPLKAWYLGDRAWRQLTGEVAIPHPPLEKMCAVDVTLAQILWHRENHWPFASSFITADYGTYDYYWATVSRGSILPGPIYRASNLDLVTPEALRQDLQFPGPSQATYAPGGYDAHVLLGVDPTDDVWTARMVGSEGQVVNYAIPPIDNSVLPQLDPRINEHDVDTLRSMYSLSLRLTHGMRRVLLDTSRQSFKDLEAERARGDIAEHELEDIRLRFGQAYMDSQGGTIFVY</sequence>
<evidence type="ECO:0008006" key="3">
    <source>
        <dbReference type="Google" id="ProtNLM"/>
    </source>
</evidence>
<dbReference type="Proteomes" id="UP000631114">
    <property type="component" value="Unassembled WGS sequence"/>
</dbReference>